<reference evidence="3 4" key="1">
    <citation type="submission" date="2023-08" db="EMBL/GenBank/DDBJ databases">
        <title>Implementing the SeqCode for naming new Mesorhizobium species isolated from Vachellia karroo root nodules.</title>
        <authorList>
            <person name="Van Lill M."/>
        </authorList>
    </citation>
    <scope>NUCLEOTIDE SEQUENCE [LARGE SCALE GENOMIC DNA]</scope>
    <source>
        <strain evidence="3 4">VK23A</strain>
    </source>
</reference>
<gene>
    <name evidence="3" type="ORF">RFM27_24625</name>
</gene>
<feature type="domain" description="WsaF C-terminal" evidence="2">
    <location>
        <begin position="568"/>
        <end position="702"/>
    </location>
</feature>
<dbReference type="EMBL" id="JAVIIZ010000018">
    <property type="protein sequence ID" value="MDX8475284.1"/>
    <property type="molecule type" value="Genomic_DNA"/>
</dbReference>
<evidence type="ECO:0008006" key="5">
    <source>
        <dbReference type="Google" id="ProtNLM"/>
    </source>
</evidence>
<evidence type="ECO:0000259" key="2">
    <source>
        <dbReference type="Pfam" id="PF22772"/>
    </source>
</evidence>
<evidence type="ECO:0000259" key="1">
    <source>
        <dbReference type="Pfam" id="PF21374"/>
    </source>
</evidence>
<dbReference type="RefSeq" id="WP_320318198.1">
    <property type="nucleotide sequence ID" value="NZ_JAVIIX010000017.1"/>
</dbReference>
<name>A0ABU4XP34_9HYPH</name>
<dbReference type="Gene3D" id="3.40.50.2000">
    <property type="entry name" value="Glycogen Phosphorylase B"/>
    <property type="match status" value="1"/>
</dbReference>
<comment type="caution">
    <text evidence="3">The sequence shown here is derived from an EMBL/GenBank/DDBJ whole genome shotgun (WGS) entry which is preliminary data.</text>
</comment>
<dbReference type="Pfam" id="PF22772">
    <property type="entry name" value="WsaF_C"/>
    <property type="match status" value="1"/>
</dbReference>
<feature type="domain" description="WsaF N-terminal" evidence="1">
    <location>
        <begin position="375"/>
        <end position="520"/>
    </location>
</feature>
<protein>
    <recommendedName>
        <fullName evidence="5">Glycosyl transferase family 1 domain-containing protein</fullName>
    </recommendedName>
</protein>
<sequence length="959" mass="107297">MESEQYDRFIGRTESMARLIGVFFPVGVEIGRDAGCFQQWPGLKARLDACRAQPANYMSVMTAFFHASSRSNYRNLATPIIRRLRQTQYFPLLTLFDRHWYASRYPDVIGFRGGAFAHYVRFGAAEGRDPSPYFSTRYYVRQVSGVSPGGAVQHYLKKGWRMGLNPHPLFDTKWYLSENPDVKKAGVNPLLHWILFGIREGRMPSPAIDAVWYLRLYPDVAAAGVNPGDHFFRNGGSELRNPNAYFDAGWYLDTYPDAEDFAQNPLSHFIEFGAAEERDPGPKFSTRKYLDQYPALRTEKTNALVHYLTQGRANGLQPFPSDRGLTVPRRYFSSGELSAGAVSGLQEPELLSVRQNFLFRPLNVEVDPALSADPRVLILLPGLNRRYATGGPNTAYILGALLAEAGVPLSFVSVDVSPDPDIGPLKSHIRQLTGVDCDKYGVQFLDASNRQRPFKLGYNDILFATAWWTAQPAKAAAAMLRNRRIYYLIQDFESKFYGGNDTHSVAQETYTFDHLPVINTTFLRDQLAAERIGRYADRNFVDSAIVFEPAVDRSYFYPQQRPAGAPHHLLFYARPTMAERNLFGLGLAALRAAASNGMFDEGAWEFIAMGEDIQPVALGGKHMLKPAPWLDFPKYAELMRTSDMLLSLMFSPHPSYPPLEMAACAKPVVTTCYGVKTRERLAQVSPYIFGVEPTIDEIAYGISRALLTRDRPISGMIDHLQAFPTSWKSSLSLILPQLLGELKKDGITPRISPPLPRSVKQLYRRTLPGEVELAIERRKALYRDAADGDLIAYLGIGRNRVELEAFKGSLLAQDSKHAPAWMVKAAGSRALGDIPHGIVHVQRIDSALRDSLERSRKRYVVWLQSTCELLPDATRIIEAALEQSGLPEVLIVTGEPYDGRGSLHGLSDPIVVIDRRALLSSGIDLESFDPKLAVKLILGDPAKATRLDEHLVLFRSEQK</sequence>
<evidence type="ECO:0000313" key="3">
    <source>
        <dbReference type="EMBL" id="MDX8475284.1"/>
    </source>
</evidence>
<keyword evidence="4" id="KW-1185">Reference proteome</keyword>
<organism evidence="3 4">
    <name type="scientific">Mesorhizobium dulcispinae</name>
    <dbReference type="NCBI Taxonomy" id="3072316"/>
    <lineage>
        <taxon>Bacteria</taxon>
        <taxon>Pseudomonadati</taxon>
        <taxon>Pseudomonadota</taxon>
        <taxon>Alphaproteobacteria</taxon>
        <taxon>Hyphomicrobiales</taxon>
        <taxon>Phyllobacteriaceae</taxon>
        <taxon>Mesorhizobium</taxon>
    </lineage>
</organism>
<dbReference type="Gene3D" id="3.40.50.11090">
    <property type="match status" value="1"/>
</dbReference>
<dbReference type="Proteomes" id="UP001271780">
    <property type="component" value="Unassembled WGS sequence"/>
</dbReference>
<dbReference type="SUPFAM" id="SSF53756">
    <property type="entry name" value="UDP-Glycosyltransferase/glycogen phosphorylase"/>
    <property type="match status" value="1"/>
</dbReference>
<evidence type="ECO:0000313" key="4">
    <source>
        <dbReference type="Proteomes" id="UP001271780"/>
    </source>
</evidence>
<proteinExistence type="predicted"/>
<dbReference type="InterPro" id="IPR055050">
    <property type="entry name" value="WsaF_C"/>
</dbReference>
<accession>A0ABU4XP34</accession>
<dbReference type="Pfam" id="PF21374">
    <property type="entry name" value="WsaF_N"/>
    <property type="match status" value="1"/>
</dbReference>
<dbReference type="InterPro" id="IPR048510">
    <property type="entry name" value="WsaF_N"/>
</dbReference>